<gene>
    <name evidence="1" type="ORF">J1N51_04630</name>
</gene>
<organism evidence="1 2">
    <name type="scientific">Psychrosphaera ytuae</name>
    <dbReference type="NCBI Taxonomy" id="2820710"/>
    <lineage>
        <taxon>Bacteria</taxon>
        <taxon>Pseudomonadati</taxon>
        <taxon>Pseudomonadota</taxon>
        <taxon>Gammaproteobacteria</taxon>
        <taxon>Alteromonadales</taxon>
        <taxon>Pseudoalteromonadaceae</taxon>
        <taxon>Psychrosphaera</taxon>
    </lineage>
</organism>
<dbReference type="Proteomes" id="UP000682739">
    <property type="component" value="Chromosome"/>
</dbReference>
<accession>A0A975HJ17</accession>
<keyword evidence="2" id="KW-1185">Reference proteome</keyword>
<dbReference type="KEGG" id="psym:J1N51_04630"/>
<dbReference type="AlphaFoldDB" id="A0A975HJ17"/>
<evidence type="ECO:0000313" key="2">
    <source>
        <dbReference type="Proteomes" id="UP000682739"/>
    </source>
</evidence>
<reference evidence="1" key="1">
    <citation type="submission" date="2021-03" db="EMBL/GenBank/DDBJ databases">
        <title>Description of Psychrosphaera ytuae sp. nov. isolated from deep sea sediment of South China Sea.</title>
        <authorList>
            <person name="Zhang J."/>
            <person name="Xu X.-D."/>
        </authorList>
    </citation>
    <scope>NUCLEOTIDE SEQUENCE</scope>
    <source>
        <strain evidence="1">MTZ26</strain>
    </source>
</reference>
<name>A0A975HJ17_9GAMM</name>
<evidence type="ECO:0000313" key="1">
    <source>
        <dbReference type="EMBL" id="QTH64753.1"/>
    </source>
</evidence>
<dbReference type="EMBL" id="CP072110">
    <property type="protein sequence ID" value="QTH64753.1"/>
    <property type="molecule type" value="Genomic_DNA"/>
</dbReference>
<sequence>MIDYREEMDFKLALVLFLVVNFAENKNGKKLLTIEKLKLLILTCLSPKKLDIVSRKLNDKKINYLKNVFYDDSSEIFDADGLREAALLVAYMCNRNYLKIEKQESKYIVLGNMASDLSKVINESVPQYLSKNIKVIKSISGKSESLITKALLEA</sequence>
<proteinExistence type="predicted"/>
<protein>
    <submittedName>
        <fullName evidence="1">Uncharacterized protein</fullName>
    </submittedName>
</protein>
<dbReference type="RefSeq" id="WP_208832807.1">
    <property type="nucleotide sequence ID" value="NZ_CP072110.1"/>
</dbReference>